<dbReference type="PANTHER" id="PTHR43767:SF8">
    <property type="entry name" value="LONG-CHAIN-FATTY-ACID--COA LIGASE"/>
    <property type="match status" value="1"/>
</dbReference>
<dbReference type="EMBL" id="CZRL01000008">
    <property type="protein sequence ID" value="CUS49973.1"/>
    <property type="molecule type" value="Genomic_DNA"/>
</dbReference>
<evidence type="ECO:0000256" key="1">
    <source>
        <dbReference type="ARBA" id="ARBA00004170"/>
    </source>
</evidence>
<protein>
    <recommendedName>
        <fullName evidence="5">Long-chain-fatty-acid--CoA ligase</fullName>
        <ecNumber evidence="4">6.2.1.3</ecNumber>
    </recommendedName>
    <alternativeName>
        <fullName evidence="6">Long-chain acyl-CoA synthetase</fullName>
    </alternativeName>
</protein>
<dbReference type="InterPro" id="IPR045851">
    <property type="entry name" value="AMP-bd_C_sf"/>
</dbReference>
<comment type="pathway">
    <text evidence="2">Lipid metabolism; fatty acid beta-oxidation.</text>
</comment>
<dbReference type="InterPro" id="IPR025110">
    <property type="entry name" value="AMP-bd_C"/>
</dbReference>
<dbReference type="Pfam" id="PF00501">
    <property type="entry name" value="AMP-binding"/>
    <property type="match status" value="1"/>
</dbReference>
<evidence type="ECO:0000259" key="8">
    <source>
        <dbReference type="Pfam" id="PF13193"/>
    </source>
</evidence>
<evidence type="ECO:0000256" key="3">
    <source>
        <dbReference type="ARBA" id="ARBA00022598"/>
    </source>
</evidence>
<dbReference type="AlphaFoldDB" id="A0A161KDS5"/>
<gene>
    <name evidence="9" type="ORF">MGWOODY_XGa3018</name>
</gene>
<reference evidence="9" key="1">
    <citation type="submission" date="2015-10" db="EMBL/GenBank/DDBJ databases">
        <authorList>
            <person name="Gilbert D.G."/>
        </authorList>
    </citation>
    <scope>NUCLEOTIDE SEQUENCE</scope>
</reference>
<sequence length="552" mass="59381">MSMTSSQAFNRTNTVSQLIDARADIAPQKIAVIDRGRIWTYAELVAESRRLAGGLLKLGIGSGDRVGFWLPNIAQYLTLHIACARIGAITISINTRFRSSEVGDIVGRSGCRALVLWPSFKDIEFLDILAEVDSTQLEQLEFLITYSEDHQVTQLPGCLLSRRTVSYTDLARSKMVASPAANAQGGVVVFTTSGTTAAPKFVLHSQASIAHHAQDVASCFGWNTPDATLLQVLPLCGTFGHAGAMAALSAGCPMVLMPVFSDHEAVQLMQSHRITHCNGSDEMFARMLAVVDDPYPFPLFRSGGYAAFNPLYEDIVARAHDRGMNLVGLYGMSEVQALYARQDPLASVELRGRCGGYPASTDSHVRVRDPDGGEILPHGQVGELEATGPSCMIGYLGDVTATESVFTSDGFVRSGDLGYTESDGGFVFLGRMGDAIRLGGFLVNPAEIEQHIEQHPAVERVQVVAVDTQAGTRAYAFVIPAENASLHKDALLAHCASSMAGFKVPIGVQLLNQFPVTESANGIKIQKSRLRDMASAQLSQDRQSPETDSIDS</sequence>
<evidence type="ECO:0000259" key="7">
    <source>
        <dbReference type="Pfam" id="PF00501"/>
    </source>
</evidence>
<dbReference type="InterPro" id="IPR000873">
    <property type="entry name" value="AMP-dep_synth/lig_dom"/>
</dbReference>
<dbReference type="InterPro" id="IPR050237">
    <property type="entry name" value="ATP-dep_AMP-bd_enzyme"/>
</dbReference>
<proteinExistence type="predicted"/>
<comment type="subcellular location">
    <subcellularLocation>
        <location evidence="1">Membrane</location>
        <topology evidence="1">Peripheral membrane protein</topology>
    </subcellularLocation>
</comment>
<dbReference type="Pfam" id="PF13193">
    <property type="entry name" value="AMP-binding_C"/>
    <property type="match status" value="1"/>
</dbReference>
<accession>A0A161KDS5</accession>
<evidence type="ECO:0000256" key="6">
    <source>
        <dbReference type="ARBA" id="ARBA00042773"/>
    </source>
</evidence>
<dbReference type="Gene3D" id="3.40.50.12780">
    <property type="entry name" value="N-terminal domain of ligase-like"/>
    <property type="match status" value="1"/>
</dbReference>
<organism evidence="9">
    <name type="scientific">hydrothermal vent metagenome</name>
    <dbReference type="NCBI Taxonomy" id="652676"/>
    <lineage>
        <taxon>unclassified sequences</taxon>
        <taxon>metagenomes</taxon>
        <taxon>ecological metagenomes</taxon>
    </lineage>
</organism>
<feature type="domain" description="AMP-dependent synthetase/ligase" evidence="7">
    <location>
        <begin position="21"/>
        <end position="396"/>
    </location>
</feature>
<evidence type="ECO:0000313" key="9">
    <source>
        <dbReference type="EMBL" id="CUS49973.1"/>
    </source>
</evidence>
<name>A0A161KDS5_9ZZZZ</name>
<feature type="domain" description="AMP-binding enzyme C-terminal" evidence="8">
    <location>
        <begin position="447"/>
        <end position="520"/>
    </location>
</feature>
<evidence type="ECO:0000256" key="5">
    <source>
        <dbReference type="ARBA" id="ARBA00039545"/>
    </source>
</evidence>
<dbReference type="GO" id="GO:0016020">
    <property type="term" value="C:membrane"/>
    <property type="evidence" value="ECO:0007669"/>
    <property type="project" value="UniProtKB-SubCell"/>
</dbReference>
<dbReference type="InterPro" id="IPR042099">
    <property type="entry name" value="ANL_N_sf"/>
</dbReference>
<keyword evidence="3 9" id="KW-0436">Ligase</keyword>
<evidence type="ECO:0000256" key="4">
    <source>
        <dbReference type="ARBA" id="ARBA00026121"/>
    </source>
</evidence>
<evidence type="ECO:0000256" key="2">
    <source>
        <dbReference type="ARBA" id="ARBA00005005"/>
    </source>
</evidence>
<dbReference type="GO" id="GO:0004467">
    <property type="term" value="F:long-chain fatty acid-CoA ligase activity"/>
    <property type="evidence" value="ECO:0007669"/>
    <property type="project" value="UniProtKB-EC"/>
</dbReference>
<dbReference type="PANTHER" id="PTHR43767">
    <property type="entry name" value="LONG-CHAIN-FATTY-ACID--COA LIGASE"/>
    <property type="match status" value="1"/>
</dbReference>
<dbReference type="SUPFAM" id="SSF56801">
    <property type="entry name" value="Acetyl-CoA synthetase-like"/>
    <property type="match status" value="1"/>
</dbReference>
<dbReference type="EC" id="6.2.1.3" evidence="4"/>
<dbReference type="Gene3D" id="3.30.300.30">
    <property type="match status" value="1"/>
</dbReference>